<dbReference type="PROSITE" id="PS51391">
    <property type="entry name" value="CID"/>
    <property type="match status" value="1"/>
</dbReference>
<dbReference type="AlphaFoldDB" id="A0A8J2RFQ8"/>
<dbReference type="CDD" id="cd17002">
    <property type="entry name" value="CID_RPRD1"/>
    <property type="match status" value="1"/>
</dbReference>
<dbReference type="OrthoDB" id="10069473at2759"/>
<evidence type="ECO:0000256" key="1">
    <source>
        <dbReference type="SAM" id="Coils"/>
    </source>
</evidence>
<dbReference type="PANTHER" id="PTHR12460">
    <property type="entry name" value="CYCLIN-DEPENDENT KINASE INHIBITOR-RELATED PROTEIN"/>
    <property type="match status" value="1"/>
</dbReference>
<keyword evidence="1" id="KW-0175">Coiled coil</keyword>
<dbReference type="Proteomes" id="UP000789390">
    <property type="component" value="Unassembled WGS sequence"/>
</dbReference>
<dbReference type="GO" id="GO:0000993">
    <property type="term" value="F:RNA polymerase II complex binding"/>
    <property type="evidence" value="ECO:0007669"/>
    <property type="project" value="TreeGrafter"/>
</dbReference>
<dbReference type="Gene3D" id="6.10.250.2560">
    <property type="match status" value="1"/>
</dbReference>
<dbReference type="EMBL" id="CAKKLH010000112">
    <property type="protein sequence ID" value="CAH0103648.1"/>
    <property type="molecule type" value="Genomic_DNA"/>
</dbReference>
<dbReference type="Pfam" id="PF16566">
    <property type="entry name" value="CREPT"/>
    <property type="match status" value="1"/>
</dbReference>
<evidence type="ECO:0000313" key="5">
    <source>
        <dbReference type="Proteomes" id="UP000789390"/>
    </source>
</evidence>
<feature type="domain" description="CID" evidence="3">
    <location>
        <begin position="1"/>
        <end position="134"/>
    </location>
</feature>
<dbReference type="PANTHER" id="PTHR12460:SF0">
    <property type="entry name" value="CID DOMAIN-CONTAINING PROTEIN-RELATED"/>
    <property type="match status" value="1"/>
</dbReference>
<name>A0A8J2RFQ8_9CRUS</name>
<dbReference type="Pfam" id="PF04818">
    <property type="entry name" value="CID"/>
    <property type="match status" value="1"/>
</dbReference>
<keyword evidence="5" id="KW-1185">Reference proteome</keyword>
<dbReference type="SMART" id="SM00582">
    <property type="entry name" value="RPR"/>
    <property type="match status" value="1"/>
</dbReference>
<proteinExistence type="predicted"/>
<feature type="coiled-coil region" evidence="1">
    <location>
        <begin position="298"/>
        <end position="332"/>
    </location>
</feature>
<dbReference type="SUPFAM" id="SSF48464">
    <property type="entry name" value="ENTH/VHS domain"/>
    <property type="match status" value="1"/>
</dbReference>
<dbReference type="InterPro" id="IPR032337">
    <property type="entry name" value="RPRD1A/B_C"/>
</dbReference>
<dbReference type="InterPro" id="IPR008942">
    <property type="entry name" value="ENTH_VHS"/>
</dbReference>
<feature type="compositionally biased region" description="Basic and acidic residues" evidence="2">
    <location>
        <begin position="148"/>
        <end position="172"/>
    </location>
</feature>
<organism evidence="4 5">
    <name type="scientific">Daphnia galeata</name>
    <dbReference type="NCBI Taxonomy" id="27404"/>
    <lineage>
        <taxon>Eukaryota</taxon>
        <taxon>Metazoa</taxon>
        <taxon>Ecdysozoa</taxon>
        <taxon>Arthropoda</taxon>
        <taxon>Crustacea</taxon>
        <taxon>Branchiopoda</taxon>
        <taxon>Diplostraca</taxon>
        <taxon>Cladocera</taxon>
        <taxon>Anomopoda</taxon>
        <taxon>Daphniidae</taxon>
        <taxon>Daphnia</taxon>
    </lineage>
</organism>
<feature type="region of interest" description="Disordered" evidence="2">
    <location>
        <begin position="141"/>
        <end position="172"/>
    </location>
</feature>
<sequence length="360" mass="41212">MSGFSDAALEKKLAELNNSQQSIQTLSLWLIHHRKHHASIVKIWLKEFTKAKDSRKLTFIYLVNDVIQNSRKKGPEFRDQFGPILAPALKLMGQAVNDENTQKRLERILNIWGDRNMFDSKQIAEFRKSLESCLKRRFDNGEPPVKISRRDRSESREMSENVKENKEQEDPVKIKKERRKSECNEVIQFDKEGKKEVHITLSPKLPANDAPEPEELIKALQILENAASSDGVVRKKITELPAEVSDVSLLSKISDQAQAEALTGKVNEAVELLNDYNGRLLKEMEDRKSVTKMLHDFTAAQKELLVQAEERLQEYKEKLSKVYQVREELRSHVSSLPDFSQLPDVSAVPLPSAGDLFSLR</sequence>
<evidence type="ECO:0000259" key="3">
    <source>
        <dbReference type="PROSITE" id="PS51391"/>
    </source>
</evidence>
<comment type="caution">
    <text evidence="4">The sequence shown here is derived from an EMBL/GenBank/DDBJ whole genome shotgun (WGS) entry which is preliminary data.</text>
</comment>
<dbReference type="Gene3D" id="1.25.40.90">
    <property type="match status" value="1"/>
</dbReference>
<protein>
    <recommendedName>
        <fullName evidence="3">CID domain-containing protein</fullName>
    </recommendedName>
</protein>
<evidence type="ECO:0000313" key="4">
    <source>
        <dbReference type="EMBL" id="CAH0103648.1"/>
    </source>
</evidence>
<dbReference type="InterPro" id="IPR006569">
    <property type="entry name" value="CID_dom"/>
</dbReference>
<dbReference type="FunFam" id="1.25.40.90:FF:000064">
    <property type="entry name" value="Regulation of nuclear pre-mRNA domain-containing protein 1B"/>
    <property type="match status" value="1"/>
</dbReference>
<evidence type="ECO:0000256" key="2">
    <source>
        <dbReference type="SAM" id="MobiDB-lite"/>
    </source>
</evidence>
<accession>A0A8J2RFQ8</accession>
<dbReference type="GO" id="GO:0031124">
    <property type="term" value="P:mRNA 3'-end processing"/>
    <property type="evidence" value="ECO:0007669"/>
    <property type="project" value="TreeGrafter"/>
</dbReference>
<gene>
    <name evidence="4" type="ORF">DGAL_LOCUS6230</name>
</gene>
<reference evidence="4" key="1">
    <citation type="submission" date="2021-11" db="EMBL/GenBank/DDBJ databases">
        <authorList>
            <person name="Schell T."/>
        </authorList>
    </citation>
    <scope>NUCLEOTIDE SEQUENCE</scope>
    <source>
        <strain evidence="4">M5</strain>
    </source>
</reference>